<evidence type="ECO:0000313" key="9">
    <source>
        <dbReference type="Proteomes" id="UP001140293"/>
    </source>
</evidence>
<name>A0A9X2YFC1_9MYCO</name>
<dbReference type="PROSITE" id="PS51257">
    <property type="entry name" value="PROKAR_LIPOPROTEIN"/>
    <property type="match status" value="1"/>
</dbReference>
<gene>
    <name evidence="8" type="ORF">H7I41_27055</name>
</gene>
<dbReference type="RefSeq" id="WP_264015754.1">
    <property type="nucleotide sequence ID" value="NZ_JACKSJ010000247.1"/>
</dbReference>
<evidence type="ECO:0000256" key="6">
    <source>
        <dbReference type="SAM" id="SignalP"/>
    </source>
</evidence>
<dbReference type="PANTHER" id="PTHR30024:SF48">
    <property type="entry name" value="ABC TRANSPORTER SUBSTRATE-BINDING PROTEIN"/>
    <property type="match status" value="1"/>
</dbReference>
<evidence type="ECO:0000256" key="4">
    <source>
        <dbReference type="ARBA" id="ARBA00055538"/>
    </source>
</evidence>
<dbReference type="GO" id="GO:0042626">
    <property type="term" value="F:ATPase-coupled transmembrane transporter activity"/>
    <property type="evidence" value="ECO:0007669"/>
    <property type="project" value="InterPro"/>
</dbReference>
<keyword evidence="2" id="KW-0813">Transport</keyword>
<dbReference type="Pfam" id="PF12974">
    <property type="entry name" value="Phosphonate-bd"/>
    <property type="match status" value="1"/>
</dbReference>
<keyword evidence="9" id="KW-1185">Reference proteome</keyword>
<dbReference type="SMART" id="SM00062">
    <property type="entry name" value="PBPb"/>
    <property type="match status" value="1"/>
</dbReference>
<dbReference type="AlphaFoldDB" id="A0A9X2YFC1"/>
<comment type="similarity">
    <text evidence="1">Belongs to the bacterial solute-binding protein SsuA/TauA family.</text>
</comment>
<feature type="signal peptide" evidence="6">
    <location>
        <begin position="1"/>
        <end position="21"/>
    </location>
</feature>
<dbReference type="SUPFAM" id="SSF53850">
    <property type="entry name" value="Periplasmic binding protein-like II"/>
    <property type="match status" value="1"/>
</dbReference>
<dbReference type="CDD" id="cd13558">
    <property type="entry name" value="PBP2_SsuA_like_2"/>
    <property type="match status" value="1"/>
</dbReference>
<dbReference type="GO" id="GO:0016020">
    <property type="term" value="C:membrane"/>
    <property type="evidence" value="ECO:0007669"/>
    <property type="project" value="InterPro"/>
</dbReference>
<evidence type="ECO:0000256" key="3">
    <source>
        <dbReference type="ARBA" id="ARBA00022729"/>
    </source>
</evidence>
<dbReference type="PANTHER" id="PTHR30024">
    <property type="entry name" value="ALIPHATIC SULFONATES-BINDING PROTEIN-RELATED"/>
    <property type="match status" value="1"/>
</dbReference>
<evidence type="ECO:0000256" key="1">
    <source>
        <dbReference type="ARBA" id="ARBA00010742"/>
    </source>
</evidence>
<evidence type="ECO:0000259" key="7">
    <source>
        <dbReference type="SMART" id="SM00062"/>
    </source>
</evidence>
<comment type="function">
    <text evidence="4">Part of a binding-protein-dependent transport system for aliphatic sulfonates. Putative binding protein.</text>
</comment>
<accession>A0A9X2YFC1</accession>
<dbReference type="InterPro" id="IPR010067">
    <property type="entry name" value="ABC_SsuA_sub-bd"/>
</dbReference>
<organism evidence="8 9">
    <name type="scientific">[Mycobacterium] manitobense</name>
    <dbReference type="NCBI Taxonomy" id="190147"/>
    <lineage>
        <taxon>Bacteria</taxon>
        <taxon>Bacillati</taxon>
        <taxon>Actinomycetota</taxon>
        <taxon>Actinomycetes</taxon>
        <taxon>Mycobacteriales</taxon>
        <taxon>Mycobacteriaceae</taxon>
        <taxon>Mycolicibacterium</taxon>
    </lineage>
</organism>
<comment type="caution">
    <text evidence="8">The sequence shown here is derived from an EMBL/GenBank/DDBJ whole genome shotgun (WGS) entry which is preliminary data.</text>
</comment>
<dbReference type="FunFam" id="3.40.190.10:FF:000050">
    <property type="entry name" value="Sulfonate ABC transporter substrate-binding protein"/>
    <property type="match status" value="1"/>
</dbReference>
<reference evidence="8" key="1">
    <citation type="submission" date="2020-07" db="EMBL/GenBank/DDBJ databases">
        <authorList>
            <person name="Pettersson B.M.F."/>
            <person name="Behra P.R.K."/>
            <person name="Ramesh M."/>
            <person name="Das S."/>
            <person name="Dasgupta S."/>
            <person name="Kirsebom L.A."/>
        </authorList>
    </citation>
    <scope>NUCLEOTIDE SEQUENCE</scope>
    <source>
        <strain evidence="8">DSM 44615</strain>
    </source>
</reference>
<sequence>MPRPRPIVVLLAALTALSLLAGCVSREESSGAQQAPETVPLSELAGVTLHIGDQKGGTQALLTAAGALENLPYAVEFSTFTSGPPQIEAATAGKIDFAITGNTPPIFGAASNAKVKIVSAYDGGGFGDQILVHADSPLQSIGDLRGKSIAVAKGSSAHGHTLVQLDRAGLTPADVKLVFLQPADALSAFTQRRVDVWAVWDPYTAQAETELPVRSIARATGVTNGAGFGVAADAALADPKRNSALSDLLVRYAKAVRWAHDNPDEWATRYGEDVGLDPEVAKLAQGRSLRLPFDLSDQLVASEQEMADLFAKSQQIASAPDFSRWVDRRYGDVLAPLYIDRNKE</sequence>
<dbReference type="InterPro" id="IPR001638">
    <property type="entry name" value="Solute-binding_3/MltF_N"/>
</dbReference>
<dbReference type="Proteomes" id="UP001140293">
    <property type="component" value="Unassembled WGS sequence"/>
</dbReference>
<dbReference type="EMBL" id="JACKSJ010000247">
    <property type="protein sequence ID" value="MCV7173588.1"/>
    <property type="molecule type" value="Genomic_DNA"/>
</dbReference>
<evidence type="ECO:0000313" key="8">
    <source>
        <dbReference type="EMBL" id="MCV7173588.1"/>
    </source>
</evidence>
<reference evidence="8" key="2">
    <citation type="journal article" date="2022" name="BMC Genomics">
        <title>Comparative genome analysis of mycobacteria focusing on tRNA and non-coding RNA.</title>
        <authorList>
            <person name="Behra P.R.K."/>
            <person name="Pettersson B.M.F."/>
            <person name="Ramesh M."/>
            <person name="Das S."/>
            <person name="Dasgupta S."/>
            <person name="Kirsebom L.A."/>
        </authorList>
    </citation>
    <scope>NUCLEOTIDE SEQUENCE</scope>
    <source>
        <strain evidence="8">DSM 44615</strain>
    </source>
</reference>
<keyword evidence="3 6" id="KW-0732">Signal</keyword>
<proteinExistence type="inferred from homology"/>
<dbReference type="NCBIfam" id="TIGR01728">
    <property type="entry name" value="SsuA_fam"/>
    <property type="match status" value="1"/>
</dbReference>
<evidence type="ECO:0000256" key="5">
    <source>
        <dbReference type="ARBA" id="ARBA00070228"/>
    </source>
</evidence>
<protein>
    <recommendedName>
        <fullName evidence="5">Putative aliphatic sulfonates-binding protein</fullName>
    </recommendedName>
</protein>
<dbReference type="Gene3D" id="3.40.190.10">
    <property type="entry name" value="Periplasmic binding protein-like II"/>
    <property type="match status" value="2"/>
</dbReference>
<feature type="domain" description="Solute-binding protein family 3/N-terminal" evidence="7">
    <location>
        <begin position="48"/>
        <end position="274"/>
    </location>
</feature>
<feature type="chain" id="PRO_5040801711" description="Putative aliphatic sulfonates-binding protein" evidence="6">
    <location>
        <begin position="22"/>
        <end position="344"/>
    </location>
</feature>
<evidence type="ECO:0000256" key="2">
    <source>
        <dbReference type="ARBA" id="ARBA00022448"/>
    </source>
</evidence>